<dbReference type="InterPro" id="IPR029069">
    <property type="entry name" value="HotDog_dom_sf"/>
</dbReference>
<proteinExistence type="predicted"/>
<evidence type="ECO:0000259" key="1">
    <source>
        <dbReference type="Pfam" id="PF13622"/>
    </source>
</evidence>
<name>A0ABW3T773_9CAUL</name>
<dbReference type="RefSeq" id="WP_377354625.1">
    <property type="nucleotide sequence ID" value="NZ_JBHTLQ010000065.1"/>
</dbReference>
<dbReference type="SUPFAM" id="SSF54637">
    <property type="entry name" value="Thioesterase/thiol ester dehydrase-isomerase"/>
    <property type="match status" value="2"/>
</dbReference>
<dbReference type="Proteomes" id="UP001597216">
    <property type="component" value="Unassembled WGS sequence"/>
</dbReference>
<dbReference type="InterPro" id="IPR049449">
    <property type="entry name" value="TesB_ACOT8-like_N"/>
</dbReference>
<gene>
    <name evidence="3" type="ORF">ACFQ27_18460</name>
</gene>
<dbReference type="InterPro" id="IPR042171">
    <property type="entry name" value="Acyl-CoA_hotdog"/>
</dbReference>
<dbReference type="InterPro" id="IPR049450">
    <property type="entry name" value="ACOT8-like_C"/>
</dbReference>
<dbReference type="Pfam" id="PF20789">
    <property type="entry name" value="4HBT_3C"/>
    <property type="match status" value="1"/>
</dbReference>
<sequence>MTAHPFDEATALEPLGDGVFRGRTHPAYWNMAGPFGGATAALMLKAVMEHPARRGRPVAQTVNFCAAIGEGEFEIRAVPVRDGKSTQHWSVEMVQNGQVVTTATAVTGAERDTWAHQSAAAPNFPPAGEVSEVETAGRMPWFGRYEFRMVEGRTPFDPPPQGGLGSAASKLWLRDSPARPLDYVSLAALADTFLVRILLVRGAFAPVATVSLSTYFLADSQALAAQGDRRMLAVADARAFRHGFADQSAELWSDDGALLAVSHQVTWFKE</sequence>
<accession>A0ABW3T773</accession>
<dbReference type="PANTHER" id="PTHR38110:SF1">
    <property type="entry name" value="THIOESTERASE DOMAIN-CONTAINING PROTEIN"/>
    <property type="match status" value="1"/>
</dbReference>
<evidence type="ECO:0000313" key="3">
    <source>
        <dbReference type="EMBL" id="MFD1192580.1"/>
    </source>
</evidence>
<evidence type="ECO:0000259" key="2">
    <source>
        <dbReference type="Pfam" id="PF20789"/>
    </source>
</evidence>
<dbReference type="Pfam" id="PF13622">
    <property type="entry name" value="4HBT_3"/>
    <property type="match status" value="1"/>
</dbReference>
<dbReference type="InterPro" id="IPR052389">
    <property type="entry name" value="Sec_Metab_Biosynth-Assoc"/>
</dbReference>
<organism evidence="3 4">
    <name type="scientific">Phenylobacterium conjunctum</name>
    <dbReference type="NCBI Taxonomy" id="1298959"/>
    <lineage>
        <taxon>Bacteria</taxon>
        <taxon>Pseudomonadati</taxon>
        <taxon>Pseudomonadota</taxon>
        <taxon>Alphaproteobacteria</taxon>
        <taxon>Caulobacterales</taxon>
        <taxon>Caulobacteraceae</taxon>
        <taxon>Phenylobacterium</taxon>
    </lineage>
</organism>
<comment type="caution">
    <text evidence="3">The sequence shown here is derived from an EMBL/GenBank/DDBJ whole genome shotgun (WGS) entry which is preliminary data.</text>
</comment>
<dbReference type="PANTHER" id="PTHR38110">
    <property type="entry name" value="CHROMOSOME 23, WHOLE GENOME SHOTGUN SEQUENCE"/>
    <property type="match status" value="1"/>
</dbReference>
<dbReference type="Gene3D" id="2.40.160.210">
    <property type="entry name" value="Acyl-CoA thioesterase, double hotdog domain"/>
    <property type="match status" value="1"/>
</dbReference>
<feature type="domain" description="Acyl-CoA thioesterase-like N-terminal HotDog" evidence="1">
    <location>
        <begin position="26"/>
        <end position="107"/>
    </location>
</feature>
<reference evidence="4" key="1">
    <citation type="journal article" date="2019" name="Int. J. Syst. Evol. Microbiol.">
        <title>The Global Catalogue of Microorganisms (GCM) 10K type strain sequencing project: providing services to taxonomists for standard genome sequencing and annotation.</title>
        <authorList>
            <consortium name="The Broad Institute Genomics Platform"/>
            <consortium name="The Broad Institute Genome Sequencing Center for Infectious Disease"/>
            <person name="Wu L."/>
            <person name="Ma J."/>
        </authorList>
    </citation>
    <scope>NUCLEOTIDE SEQUENCE [LARGE SCALE GENOMIC DNA]</scope>
    <source>
        <strain evidence="4">CCUG 55074</strain>
    </source>
</reference>
<protein>
    <submittedName>
        <fullName evidence="3">Acyl-CoA thioesterase</fullName>
    </submittedName>
</protein>
<evidence type="ECO:0000313" key="4">
    <source>
        <dbReference type="Proteomes" id="UP001597216"/>
    </source>
</evidence>
<keyword evidence="4" id="KW-1185">Reference proteome</keyword>
<feature type="domain" description="Acyl-CoA thioesterase-like C-terminal" evidence="2">
    <location>
        <begin position="132"/>
        <end position="266"/>
    </location>
</feature>
<dbReference type="EMBL" id="JBHTLQ010000065">
    <property type="protein sequence ID" value="MFD1192580.1"/>
    <property type="molecule type" value="Genomic_DNA"/>
</dbReference>